<dbReference type="RefSeq" id="XP_008604828.1">
    <property type="nucleotide sequence ID" value="XM_008606606.1"/>
</dbReference>
<accession>T0QVK4</accession>
<organism evidence="2 3">
    <name type="scientific">Saprolegnia diclina (strain VS20)</name>
    <dbReference type="NCBI Taxonomy" id="1156394"/>
    <lineage>
        <taxon>Eukaryota</taxon>
        <taxon>Sar</taxon>
        <taxon>Stramenopiles</taxon>
        <taxon>Oomycota</taxon>
        <taxon>Saprolegniomycetes</taxon>
        <taxon>Saprolegniales</taxon>
        <taxon>Saprolegniaceae</taxon>
        <taxon>Saprolegnia</taxon>
    </lineage>
</organism>
<dbReference type="Proteomes" id="UP000030762">
    <property type="component" value="Unassembled WGS sequence"/>
</dbReference>
<dbReference type="VEuPathDB" id="FungiDB:SDRG_01093"/>
<dbReference type="eggNOG" id="ENOG502S63R">
    <property type="taxonomic scope" value="Eukaryota"/>
</dbReference>
<dbReference type="GeneID" id="19941820"/>
<dbReference type="STRING" id="1156394.T0QVK4"/>
<dbReference type="OrthoDB" id="10262538at2759"/>
<dbReference type="Gene3D" id="3.90.1640.20">
    <property type="entry name" value="TON_0340"/>
    <property type="match status" value="1"/>
</dbReference>
<feature type="domain" description="D-glutamate cyclase-like C-terminal" evidence="1">
    <location>
        <begin position="6"/>
        <end position="292"/>
    </location>
</feature>
<proteinExistence type="predicted"/>
<dbReference type="PANTHER" id="PTHR32022">
    <property type="entry name" value="D-GLUTAMATE CYCLASE, MITOCHONDRIAL"/>
    <property type="match status" value="1"/>
</dbReference>
<dbReference type="EMBL" id="JH767133">
    <property type="protein sequence ID" value="EQC42259.1"/>
    <property type="molecule type" value="Genomic_DNA"/>
</dbReference>
<evidence type="ECO:0000313" key="3">
    <source>
        <dbReference type="Proteomes" id="UP000030762"/>
    </source>
</evidence>
<protein>
    <recommendedName>
        <fullName evidence="1">D-glutamate cyclase-like C-terminal domain-containing protein</fullName>
    </recommendedName>
</protein>
<dbReference type="InterPro" id="IPR025504">
    <property type="entry name" value="GLUCM_C"/>
</dbReference>
<dbReference type="OMA" id="CFAHARA"/>
<gene>
    <name evidence="2" type="ORF">SDRG_01093</name>
</gene>
<dbReference type="PANTHER" id="PTHR32022:SF10">
    <property type="entry name" value="D-GLUTAMATE CYCLASE, MITOCHONDRIAL"/>
    <property type="match status" value="1"/>
</dbReference>
<evidence type="ECO:0000313" key="2">
    <source>
        <dbReference type="EMBL" id="EQC42259.1"/>
    </source>
</evidence>
<keyword evidence="3" id="KW-1185">Reference proteome</keyword>
<reference evidence="2 3" key="1">
    <citation type="submission" date="2012-04" db="EMBL/GenBank/DDBJ databases">
        <title>The Genome Sequence of Saprolegnia declina VS20.</title>
        <authorList>
            <consortium name="The Broad Institute Genome Sequencing Platform"/>
            <person name="Russ C."/>
            <person name="Nusbaum C."/>
            <person name="Tyler B."/>
            <person name="van West P."/>
            <person name="Dieguez-Uribeondo J."/>
            <person name="de Bruijn I."/>
            <person name="Tripathy S."/>
            <person name="Jiang R."/>
            <person name="Young S.K."/>
            <person name="Zeng Q."/>
            <person name="Gargeya S."/>
            <person name="Fitzgerald M."/>
            <person name="Haas B."/>
            <person name="Abouelleil A."/>
            <person name="Alvarado L."/>
            <person name="Arachchi H.M."/>
            <person name="Berlin A."/>
            <person name="Chapman S.B."/>
            <person name="Goldberg J."/>
            <person name="Griggs A."/>
            <person name="Gujja S."/>
            <person name="Hansen M."/>
            <person name="Howarth C."/>
            <person name="Imamovic A."/>
            <person name="Larimer J."/>
            <person name="McCowen C."/>
            <person name="Montmayeur A."/>
            <person name="Murphy C."/>
            <person name="Neiman D."/>
            <person name="Pearson M."/>
            <person name="Priest M."/>
            <person name="Roberts A."/>
            <person name="Saif S."/>
            <person name="Shea T."/>
            <person name="Sisk P."/>
            <person name="Sykes S."/>
            <person name="Wortman J."/>
            <person name="Nusbaum C."/>
            <person name="Birren B."/>
        </authorList>
    </citation>
    <scope>NUCLEOTIDE SEQUENCE [LARGE SCALE GENOMIC DNA]</scope>
    <source>
        <strain evidence="2 3">VS20</strain>
    </source>
</reference>
<dbReference type="AlphaFoldDB" id="T0QVK4"/>
<dbReference type="InParanoid" id="T0QVK4"/>
<evidence type="ECO:0000259" key="1">
    <source>
        <dbReference type="Pfam" id="PF14336"/>
    </source>
</evidence>
<dbReference type="Pfam" id="PF14336">
    <property type="entry name" value="GLUCM-like_C"/>
    <property type="match status" value="1"/>
</dbReference>
<sequence length="479" mass="50360">MDAILALVQHDIGGRGMVHLLDGPRDRAAFANAVEVLARLPPASHVAILTGFPCLLDYDPPTETDGLGGTLALAHALYVLNRHVVHILTDDVNAPVLRACMAAVPELDIQLHAFPPGHLWTAETRAALAALYPSIAAFVAIERAGAADDGHYYTMRARDMTAIVAPLDECFAHARAHGVPTIAIGDGGNELGMGNVAATTKAKVRNGATIATKQDCDHLLVACISDWGAYALCAGLAAYEGDVGVLVPTHAVVAVANAMMAAGARDGILACQDTFVDGLPLVETLNLLHALRHVAAGSSHVTRLVGKVGETEWPMLGRRTTTAVPIPASQPYLRICRPADLANLPEDANAHHVLEITVHEIAALGTMLDPAPCLVNLQVGEAMSATELLAALARLQAASSAFLGLVDVSLDVLAQALRLDAALMASVRFVTQWDRAVLLQVAPLCQQHNVALMLAHASPSALPLLRDDRSLYCVAAHLV</sequence>
<name>T0QVK4_SAPDV</name>